<keyword evidence="3" id="KW-1185">Reference proteome</keyword>
<dbReference type="PANTHER" id="PTHR31672">
    <property type="entry name" value="BNACNNG10540D PROTEIN"/>
    <property type="match status" value="1"/>
</dbReference>
<name>A0A8T2AXG7_9BRAS</name>
<sequence length="368" mass="42823">MTMPDLPLDLVEEILSRVPATSLTRLRSTCKRWNDLIKNQRFTEKHFTKAPKESMILMSKEYRVFPVNVNLNVAPPSIDFQGALGLKESHSNSEQVDIVQVFHCDGFLLCTTKDNRLVVWNPCLGETKWIQLKADYVKDGSRFTLGYIQNNKSSRSYKILRRWGCMDYERFSIYEFSSDSWRVLDDVFLDYVIHRNGYSSGASSLKGNNYWVASRNIDKYKCLLSFDFTAERFKHLCLPPFQNRGCVTLSVSREEQLSALNRSYDASKIEMWVTNKIEIESELLWSRSFIVDLPIGGIVYEIFTSLLIDAEKKVSLCCSLGEKLVYTIGEDNGYYTEIPYISNSRWWSYSIKWRPLIFNYVPSLFQIQ</sequence>
<dbReference type="CDD" id="cd22157">
    <property type="entry name" value="F-box_AtFBW1-like"/>
    <property type="match status" value="1"/>
</dbReference>
<organism evidence="2 3">
    <name type="scientific">Arabidopsis thaliana x Arabidopsis arenosa</name>
    <dbReference type="NCBI Taxonomy" id="1240361"/>
    <lineage>
        <taxon>Eukaryota</taxon>
        <taxon>Viridiplantae</taxon>
        <taxon>Streptophyta</taxon>
        <taxon>Embryophyta</taxon>
        <taxon>Tracheophyta</taxon>
        <taxon>Spermatophyta</taxon>
        <taxon>Magnoliopsida</taxon>
        <taxon>eudicotyledons</taxon>
        <taxon>Gunneridae</taxon>
        <taxon>Pentapetalae</taxon>
        <taxon>rosids</taxon>
        <taxon>malvids</taxon>
        <taxon>Brassicales</taxon>
        <taxon>Brassicaceae</taxon>
        <taxon>Camelineae</taxon>
        <taxon>Arabidopsis</taxon>
    </lineage>
</organism>
<comment type="caution">
    <text evidence="2">The sequence shown here is derived from an EMBL/GenBank/DDBJ whole genome shotgun (WGS) entry which is preliminary data.</text>
</comment>
<accession>A0A8T2AXG7</accession>
<dbReference type="Pfam" id="PF07734">
    <property type="entry name" value="FBA_1"/>
    <property type="match status" value="1"/>
</dbReference>
<dbReference type="PROSITE" id="PS50181">
    <property type="entry name" value="FBOX"/>
    <property type="match status" value="1"/>
</dbReference>
<dbReference type="AlphaFoldDB" id="A0A8T2AXG7"/>
<dbReference type="PANTHER" id="PTHR31672:SF13">
    <property type="entry name" value="F-BOX PROTEIN CPR30-LIKE"/>
    <property type="match status" value="1"/>
</dbReference>
<dbReference type="EMBL" id="JAEFBK010000008">
    <property type="protein sequence ID" value="KAG7578309.1"/>
    <property type="molecule type" value="Genomic_DNA"/>
</dbReference>
<evidence type="ECO:0000259" key="1">
    <source>
        <dbReference type="PROSITE" id="PS50181"/>
    </source>
</evidence>
<proteinExistence type="predicted"/>
<dbReference type="SMART" id="SM00256">
    <property type="entry name" value="FBOX"/>
    <property type="match status" value="1"/>
</dbReference>
<dbReference type="Proteomes" id="UP000694240">
    <property type="component" value="Chromosome 8"/>
</dbReference>
<protein>
    <submittedName>
        <fullName evidence="2">F-box domain</fullName>
    </submittedName>
</protein>
<dbReference type="InterPro" id="IPR006527">
    <property type="entry name" value="F-box-assoc_dom_typ1"/>
</dbReference>
<dbReference type="Pfam" id="PF00646">
    <property type="entry name" value="F-box"/>
    <property type="match status" value="1"/>
</dbReference>
<dbReference type="NCBIfam" id="TIGR01640">
    <property type="entry name" value="F_box_assoc_1"/>
    <property type="match status" value="1"/>
</dbReference>
<evidence type="ECO:0000313" key="3">
    <source>
        <dbReference type="Proteomes" id="UP000694240"/>
    </source>
</evidence>
<evidence type="ECO:0000313" key="2">
    <source>
        <dbReference type="EMBL" id="KAG7578309.1"/>
    </source>
</evidence>
<gene>
    <name evidence="2" type="ORF">ISN45_Aa03g025050</name>
</gene>
<feature type="domain" description="F-box" evidence="1">
    <location>
        <begin position="1"/>
        <end position="50"/>
    </location>
</feature>
<dbReference type="InterPro" id="IPR001810">
    <property type="entry name" value="F-box_dom"/>
</dbReference>
<dbReference type="InterPro" id="IPR050796">
    <property type="entry name" value="SCF_F-box_component"/>
</dbReference>
<dbReference type="InterPro" id="IPR017451">
    <property type="entry name" value="F-box-assoc_interact_dom"/>
</dbReference>
<reference evidence="2 3" key="1">
    <citation type="submission" date="2020-12" db="EMBL/GenBank/DDBJ databases">
        <title>Concerted genomic and epigenomic changes stabilize Arabidopsis allopolyploids.</title>
        <authorList>
            <person name="Chen Z."/>
        </authorList>
    </citation>
    <scope>NUCLEOTIDE SEQUENCE [LARGE SCALE GENOMIC DNA]</scope>
    <source>
        <strain evidence="2">Allo738</strain>
        <tissue evidence="2">Leaf</tissue>
    </source>
</reference>